<comment type="caution">
    <text evidence="2">The sequence shown here is derived from an EMBL/GenBank/DDBJ whole genome shotgun (WGS) entry which is preliminary data.</text>
</comment>
<keyword evidence="3" id="KW-1185">Reference proteome</keyword>
<dbReference type="Proteomes" id="UP000298030">
    <property type="component" value="Unassembled WGS sequence"/>
</dbReference>
<reference evidence="2 3" key="1">
    <citation type="journal article" date="2019" name="Nat. Ecol. Evol.">
        <title>Megaphylogeny resolves global patterns of mushroom evolution.</title>
        <authorList>
            <person name="Varga T."/>
            <person name="Krizsan K."/>
            <person name="Foldi C."/>
            <person name="Dima B."/>
            <person name="Sanchez-Garcia M."/>
            <person name="Sanchez-Ramirez S."/>
            <person name="Szollosi G.J."/>
            <person name="Szarkandi J.G."/>
            <person name="Papp V."/>
            <person name="Albert L."/>
            <person name="Andreopoulos W."/>
            <person name="Angelini C."/>
            <person name="Antonin V."/>
            <person name="Barry K.W."/>
            <person name="Bougher N.L."/>
            <person name="Buchanan P."/>
            <person name="Buyck B."/>
            <person name="Bense V."/>
            <person name="Catcheside P."/>
            <person name="Chovatia M."/>
            <person name="Cooper J."/>
            <person name="Damon W."/>
            <person name="Desjardin D."/>
            <person name="Finy P."/>
            <person name="Geml J."/>
            <person name="Haridas S."/>
            <person name="Hughes K."/>
            <person name="Justo A."/>
            <person name="Karasinski D."/>
            <person name="Kautmanova I."/>
            <person name="Kiss B."/>
            <person name="Kocsube S."/>
            <person name="Kotiranta H."/>
            <person name="LaButti K.M."/>
            <person name="Lechner B.E."/>
            <person name="Liimatainen K."/>
            <person name="Lipzen A."/>
            <person name="Lukacs Z."/>
            <person name="Mihaltcheva S."/>
            <person name="Morgado L.N."/>
            <person name="Niskanen T."/>
            <person name="Noordeloos M.E."/>
            <person name="Ohm R.A."/>
            <person name="Ortiz-Santana B."/>
            <person name="Ovrebo C."/>
            <person name="Racz N."/>
            <person name="Riley R."/>
            <person name="Savchenko A."/>
            <person name="Shiryaev A."/>
            <person name="Soop K."/>
            <person name="Spirin V."/>
            <person name="Szebenyi C."/>
            <person name="Tomsovsky M."/>
            <person name="Tulloss R.E."/>
            <person name="Uehling J."/>
            <person name="Grigoriev I.V."/>
            <person name="Vagvolgyi C."/>
            <person name="Papp T."/>
            <person name="Martin F.M."/>
            <person name="Miettinen O."/>
            <person name="Hibbett D.S."/>
            <person name="Nagy L.G."/>
        </authorList>
    </citation>
    <scope>NUCLEOTIDE SEQUENCE [LARGE SCALE GENOMIC DNA]</scope>
    <source>
        <strain evidence="2 3">FP101781</strain>
    </source>
</reference>
<protein>
    <submittedName>
        <fullName evidence="2">Uncharacterized protein</fullName>
    </submittedName>
</protein>
<proteinExistence type="predicted"/>
<organism evidence="2 3">
    <name type="scientific">Coprinellus micaceus</name>
    <name type="common">Glistening ink-cap mushroom</name>
    <name type="synonym">Coprinus micaceus</name>
    <dbReference type="NCBI Taxonomy" id="71717"/>
    <lineage>
        <taxon>Eukaryota</taxon>
        <taxon>Fungi</taxon>
        <taxon>Dikarya</taxon>
        <taxon>Basidiomycota</taxon>
        <taxon>Agaricomycotina</taxon>
        <taxon>Agaricomycetes</taxon>
        <taxon>Agaricomycetidae</taxon>
        <taxon>Agaricales</taxon>
        <taxon>Agaricineae</taxon>
        <taxon>Psathyrellaceae</taxon>
        <taxon>Coprinellus</taxon>
    </lineage>
</organism>
<evidence type="ECO:0000256" key="1">
    <source>
        <dbReference type="SAM" id="MobiDB-lite"/>
    </source>
</evidence>
<dbReference type="AlphaFoldDB" id="A0A4Y7T7W3"/>
<dbReference type="OrthoDB" id="78198at2759"/>
<dbReference type="EMBL" id="QPFP01000024">
    <property type="protein sequence ID" value="TEB30267.1"/>
    <property type="molecule type" value="Genomic_DNA"/>
</dbReference>
<sequence>MSLLTLNRMLSEEAKLSAEEEEALLAALTAFLGSIVPSRFLRRSRRVYYGFRRRDLLPSARHGTPWQRLWEGQSDRAFITTMGFNVSTFQYLLDAFKPRWDDWTIPRGDVSRVGAPRTGARSLASGNSRITFGLFALSPLSGSGNGQKVKGSTLFVLNSPTAVSRSPNAFRSAGRQIGTFLMYGPHPPPRVGATRPGDTDRGDPDLVNIIKSEKWEFAPGSGDLS</sequence>
<name>A0A4Y7T7W3_COPMI</name>
<feature type="region of interest" description="Disordered" evidence="1">
    <location>
        <begin position="184"/>
        <end position="205"/>
    </location>
</feature>
<accession>A0A4Y7T7W3</accession>
<evidence type="ECO:0000313" key="3">
    <source>
        <dbReference type="Proteomes" id="UP000298030"/>
    </source>
</evidence>
<gene>
    <name evidence="2" type="ORF">FA13DRAFT_580760</name>
</gene>
<evidence type="ECO:0000313" key="2">
    <source>
        <dbReference type="EMBL" id="TEB30267.1"/>
    </source>
</evidence>